<dbReference type="Gene3D" id="3.40.710.10">
    <property type="entry name" value="DD-peptidase/beta-lactamase superfamily"/>
    <property type="match status" value="1"/>
</dbReference>
<dbReference type="InterPro" id="IPR050789">
    <property type="entry name" value="Diverse_Enzym_Activities"/>
</dbReference>
<dbReference type="PANTHER" id="PTHR43283">
    <property type="entry name" value="BETA-LACTAMASE-RELATED"/>
    <property type="match status" value="1"/>
</dbReference>
<proteinExistence type="predicted"/>
<sequence length="327" mass="37488">MNSNKDKISKNINEYITEKMIAGASYSFIEKDTMEFHYCGVQGKVEPFVNIPLDESMIYDLASLTKVLGTTTRILQLVEQQRLMLSTKVIDILPDFTFSNIQIQHLLLHTSGLDADFQNKENITKQNVLQRINKTSLCHKDETLYSDLGFILLGMIIETIDHMSLEESFQIHIFKKIKMNQTSYKTTMNKIKYVPTEIQEGRGCIQGIVNDSKAYQMGMIGSAGLFSTLKDLSLFVRSMLFDEAIISNQTKKLLLDTTVNQRTFGWEKPFETSVLYHTGFTGTSICLDFINNKGFVLLTNRNFPKRKNEFLVARKKLVQLFLDKEPI</sequence>
<evidence type="ECO:0000259" key="2">
    <source>
        <dbReference type="Pfam" id="PF00144"/>
    </source>
</evidence>
<name>A0ABU0DZW2_9FIRM</name>
<dbReference type="InterPro" id="IPR012338">
    <property type="entry name" value="Beta-lactam/transpept-like"/>
</dbReference>
<keyword evidence="4" id="KW-1185">Reference proteome</keyword>
<organism evidence="3 4">
    <name type="scientific">Breznakia pachnodae</name>
    <dbReference type="NCBI Taxonomy" id="265178"/>
    <lineage>
        <taxon>Bacteria</taxon>
        <taxon>Bacillati</taxon>
        <taxon>Bacillota</taxon>
        <taxon>Erysipelotrichia</taxon>
        <taxon>Erysipelotrichales</taxon>
        <taxon>Erysipelotrichaceae</taxon>
        <taxon>Breznakia</taxon>
    </lineage>
</organism>
<evidence type="ECO:0000313" key="3">
    <source>
        <dbReference type="EMBL" id="MDQ0360172.1"/>
    </source>
</evidence>
<dbReference type="PANTHER" id="PTHR43283:SF11">
    <property type="entry name" value="BETA-LACTAMASE-RELATED DOMAIN-CONTAINING PROTEIN"/>
    <property type="match status" value="1"/>
</dbReference>
<evidence type="ECO:0000256" key="1">
    <source>
        <dbReference type="ARBA" id="ARBA00022801"/>
    </source>
</evidence>
<dbReference type="EMBL" id="JAUSUR010000001">
    <property type="protein sequence ID" value="MDQ0360172.1"/>
    <property type="molecule type" value="Genomic_DNA"/>
</dbReference>
<dbReference type="Pfam" id="PF00144">
    <property type="entry name" value="Beta-lactamase"/>
    <property type="match status" value="1"/>
</dbReference>
<dbReference type="Proteomes" id="UP001230220">
    <property type="component" value="Unassembled WGS sequence"/>
</dbReference>
<protein>
    <submittedName>
        <fullName evidence="3">CubicO group peptidase (Beta-lactamase class C family)</fullName>
    </submittedName>
</protein>
<accession>A0ABU0DZW2</accession>
<keyword evidence="1" id="KW-0378">Hydrolase</keyword>
<gene>
    <name evidence="3" type="ORF">J2S15_000903</name>
</gene>
<reference evidence="3 4" key="1">
    <citation type="submission" date="2023-07" db="EMBL/GenBank/DDBJ databases">
        <title>Genomic Encyclopedia of Type Strains, Phase IV (KMG-IV): sequencing the most valuable type-strain genomes for metagenomic binning, comparative biology and taxonomic classification.</title>
        <authorList>
            <person name="Goeker M."/>
        </authorList>
    </citation>
    <scope>NUCLEOTIDE SEQUENCE [LARGE SCALE GENOMIC DNA]</scope>
    <source>
        <strain evidence="3 4">DSM 16784</strain>
    </source>
</reference>
<feature type="domain" description="Beta-lactamase-related" evidence="2">
    <location>
        <begin position="10"/>
        <end position="307"/>
    </location>
</feature>
<dbReference type="SUPFAM" id="SSF56601">
    <property type="entry name" value="beta-lactamase/transpeptidase-like"/>
    <property type="match status" value="1"/>
</dbReference>
<comment type="caution">
    <text evidence="3">The sequence shown here is derived from an EMBL/GenBank/DDBJ whole genome shotgun (WGS) entry which is preliminary data.</text>
</comment>
<dbReference type="RefSeq" id="WP_307405848.1">
    <property type="nucleotide sequence ID" value="NZ_JAUSUR010000001.1"/>
</dbReference>
<dbReference type="InterPro" id="IPR001466">
    <property type="entry name" value="Beta-lactam-related"/>
</dbReference>
<evidence type="ECO:0000313" key="4">
    <source>
        <dbReference type="Proteomes" id="UP001230220"/>
    </source>
</evidence>